<keyword evidence="2" id="KW-1185">Reference proteome</keyword>
<evidence type="ECO:0000313" key="2">
    <source>
        <dbReference type="Proteomes" id="UP000265715"/>
    </source>
</evidence>
<comment type="caution">
    <text evidence="1">The sequence shown here is derived from an EMBL/GenBank/DDBJ whole genome shotgun (WGS) entry which is preliminary data.</text>
</comment>
<reference evidence="1 2" key="1">
    <citation type="submission" date="2018-08" db="EMBL/GenBank/DDBJ databases">
        <title>Meiothermus terrae DSM 26712 genome sequencing project.</title>
        <authorList>
            <person name="Da Costa M.S."/>
            <person name="Albuquerque L."/>
            <person name="Raposo P."/>
            <person name="Froufe H.J.C."/>
            <person name="Barroso C.S."/>
            <person name="Egas C."/>
        </authorList>
    </citation>
    <scope>NUCLEOTIDE SEQUENCE [LARGE SCALE GENOMIC DNA]</scope>
    <source>
        <strain evidence="1 2">DSM 26712</strain>
    </source>
</reference>
<dbReference type="AlphaFoldDB" id="A0A399ET03"/>
<dbReference type="RefSeq" id="WP_170159577.1">
    <property type="nucleotide sequence ID" value="NZ_QXDL01000043.1"/>
</dbReference>
<gene>
    <name evidence="1" type="ORF">Mterra_01360</name>
</gene>
<accession>A0A399ET03</accession>
<protein>
    <submittedName>
        <fullName evidence="1">Uncharacterized protein</fullName>
    </submittedName>
</protein>
<dbReference type="EMBL" id="QXDL01000043">
    <property type="protein sequence ID" value="RIH86693.1"/>
    <property type="molecule type" value="Genomic_DNA"/>
</dbReference>
<name>A0A399ET03_9DEIN</name>
<evidence type="ECO:0000313" key="1">
    <source>
        <dbReference type="EMBL" id="RIH86693.1"/>
    </source>
</evidence>
<proteinExistence type="predicted"/>
<organism evidence="1 2">
    <name type="scientific">Calidithermus terrae</name>
    <dbReference type="NCBI Taxonomy" id="1408545"/>
    <lineage>
        <taxon>Bacteria</taxon>
        <taxon>Thermotogati</taxon>
        <taxon>Deinococcota</taxon>
        <taxon>Deinococci</taxon>
        <taxon>Thermales</taxon>
        <taxon>Thermaceae</taxon>
        <taxon>Calidithermus</taxon>
    </lineage>
</organism>
<dbReference type="Proteomes" id="UP000265715">
    <property type="component" value="Unassembled WGS sequence"/>
</dbReference>
<sequence length="56" mass="5996">MYRELDTILSTLSGRRGGIAPIADPAEAAAFLITLDVEVSMGKNNPVRTTEMLDSS</sequence>